<dbReference type="InterPro" id="IPR011006">
    <property type="entry name" value="CheY-like_superfamily"/>
</dbReference>
<dbReference type="Proteomes" id="UP000218554">
    <property type="component" value="Chromosome"/>
</dbReference>
<organism evidence="1 2">
    <name type="scientific">Metapseudomonas furukawaii</name>
    <name type="common">Pseudomonas furukawaii</name>
    <dbReference type="NCBI Taxonomy" id="1149133"/>
    <lineage>
        <taxon>Bacteria</taxon>
        <taxon>Pseudomonadati</taxon>
        <taxon>Pseudomonadota</taxon>
        <taxon>Gammaproteobacteria</taxon>
        <taxon>Pseudomonadales</taxon>
        <taxon>Pseudomonadaceae</taxon>
        <taxon>Metapseudomonas</taxon>
    </lineage>
</organism>
<dbReference type="RefSeq" id="WP_003449888.1">
    <property type="nucleotide sequence ID" value="NZ_AJMR01000084.1"/>
</dbReference>
<dbReference type="CDD" id="cd17557">
    <property type="entry name" value="REC_Rcp-like"/>
    <property type="match status" value="1"/>
</dbReference>
<dbReference type="InterPro" id="IPR052893">
    <property type="entry name" value="TCS_response_regulator"/>
</dbReference>
<proteinExistence type="predicted"/>
<reference evidence="1 2" key="2">
    <citation type="journal article" date="2017" name="Int. J. Syst. Evol. Microbiol.">
        <title>Pseudomonas furukawaii sp. nov., a polychlorinated biphenyl-degrading bacterium isolated from biphenyl-contaminated soil in Japan.</title>
        <authorList>
            <person name="Kimura N."/>
            <person name="Watanabe T."/>
            <person name="Suenaga H."/>
            <person name="Fujihara H."/>
            <person name="Futagami T."/>
            <person name="Goto M."/>
            <person name="Hanada S."/>
            <person name="Hirose J."/>
        </authorList>
    </citation>
    <scope>NUCLEOTIDE SEQUENCE [LARGE SCALE GENOMIC DNA]</scope>
    <source>
        <strain evidence="2">DSM 10086 / NBRC 110670 / KF707</strain>
    </source>
</reference>
<dbReference type="SUPFAM" id="SSF52172">
    <property type="entry name" value="CheY-like"/>
    <property type="match status" value="1"/>
</dbReference>
<dbReference type="InterPro" id="IPR001789">
    <property type="entry name" value="Sig_transdc_resp-reg_receiver"/>
</dbReference>
<dbReference type="GO" id="GO:0000160">
    <property type="term" value="P:phosphorelay signal transduction system"/>
    <property type="evidence" value="ECO:0007669"/>
    <property type="project" value="InterPro"/>
</dbReference>
<dbReference type="OrthoDB" id="9793549at2"/>
<accession>A0A143SP97</accession>
<dbReference type="AlphaFoldDB" id="L8MG34"/>
<reference evidence="2" key="1">
    <citation type="submission" date="2015-05" db="EMBL/GenBank/DDBJ databases">
        <title>Draft genome sequencing of a biphenyl-degrading bacterium, Pseudomonas balearica KF707 (=NBRC110670).</title>
        <authorList>
            <person name="Kimura N."/>
            <person name="Hirose J."/>
            <person name="Watanabe T."/>
            <person name="Suenaga H."/>
            <person name="Fujihara H."/>
            <person name="Noguchi M."/>
            <person name="Hashimoto M."/>
            <person name="Shimodaira J."/>
            <person name="Tsuchikane K."/>
            <person name="Hosoyama A."/>
            <person name="Yamazoe A."/>
            <person name="Fujita N."/>
            <person name="Furukawa K."/>
        </authorList>
    </citation>
    <scope>NUCLEOTIDE SEQUENCE [LARGE SCALE GENOMIC DNA]</scope>
    <source>
        <strain evidence="2">DSM 10086 / NBRC 110670 / KF707</strain>
    </source>
</reference>
<dbReference type="PANTHER" id="PTHR44520:SF2">
    <property type="entry name" value="RESPONSE REGULATOR RCP1"/>
    <property type="match status" value="1"/>
</dbReference>
<sequence length="152" mass="17251">MKAQPPVHILIADDDLDDCLMTREAFEECRISNPLHFVHDGEALLDYLWRRAPYDDEERYPLPGLILLDLNMPRMDGREALHAIKSDALLRGIPVVVLTTSSAEEDILRSYDMGSNSFITKPVTYTGLIEVVKTLGRYWLEIVELPVDGKPV</sequence>
<gene>
    <name evidence="1" type="ORF">KF707C_22290</name>
</gene>
<dbReference type="Gene3D" id="3.40.50.2300">
    <property type="match status" value="1"/>
</dbReference>
<dbReference type="eggNOG" id="COG0784">
    <property type="taxonomic scope" value="Bacteria"/>
</dbReference>
<protein>
    <submittedName>
        <fullName evidence="1">Response regulator receiver</fullName>
    </submittedName>
</protein>
<name>L8MG34_METFU</name>
<dbReference type="SMART" id="SM00448">
    <property type="entry name" value="REC"/>
    <property type="match status" value="1"/>
</dbReference>
<evidence type="ECO:0000313" key="1">
    <source>
        <dbReference type="EMBL" id="BAU73917.1"/>
    </source>
</evidence>
<dbReference type="KEGG" id="pfuw:KF707C_22290"/>
<accession>L8MG34</accession>
<evidence type="ECO:0000313" key="2">
    <source>
        <dbReference type="Proteomes" id="UP000218554"/>
    </source>
</evidence>
<dbReference type="Pfam" id="PF00072">
    <property type="entry name" value="Response_reg"/>
    <property type="match status" value="1"/>
</dbReference>
<keyword evidence="2" id="KW-1185">Reference proteome</keyword>
<dbReference type="PANTHER" id="PTHR44520">
    <property type="entry name" value="RESPONSE REGULATOR RCP1-RELATED"/>
    <property type="match status" value="1"/>
</dbReference>
<dbReference type="PROSITE" id="PS50110">
    <property type="entry name" value="RESPONSE_REGULATORY"/>
    <property type="match status" value="1"/>
</dbReference>
<dbReference type="EMBL" id="AP014862">
    <property type="protein sequence ID" value="BAU73917.1"/>
    <property type="molecule type" value="Genomic_DNA"/>
</dbReference>